<dbReference type="PROSITE" id="PS00059">
    <property type="entry name" value="ADH_ZINC"/>
    <property type="match status" value="1"/>
</dbReference>
<keyword evidence="5" id="KW-0560">Oxidoreductase</keyword>
<dbReference type="SUPFAM" id="SSF51735">
    <property type="entry name" value="NAD(P)-binding Rossmann-fold domains"/>
    <property type="match status" value="1"/>
</dbReference>
<gene>
    <name evidence="8" type="ORF">BOTBODRAFT_59509</name>
</gene>
<dbReference type="Gene3D" id="3.90.180.10">
    <property type="entry name" value="Medium-chain alcohol dehydrogenases, catalytic domain"/>
    <property type="match status" value="1"/>
</dbReference>
<name>A0A067LXP7_BOTB1</name>
<evidence type="ECO:0000259" key="7">
    <source>
        <dbReference type="SMART" id="SM00829"/>
    </source>
</evidence>
<dbReference type="InParanoid" id="A0A067LXP7"/>
<evidence type="ECO:0000256" key="1">
    <source>
        <dbReference type="ARBA" id="ARBA00001947"/>
    </source>
</evidence>
<feature type="domain" description="Enoyl reductase (ER)" evidence="7">
    <location>
        <begin position="19"/>
        <end position="350"/>
    </location>
</feature>
<sequence>MSTIASNLSKTFKAAQIDGPNQPWKIVDMPHRELKPTEVLIKVLASGICGSDHFVEDGSWPGIVYPRVAGHEVVGRVAALGSDVKPVAHLVIGALVGVGWNGGYCSVCEPCREGDFAGCVEMQVSGFTFDGGHAEYIYAPRSAVVSVPESATKYASYAEIAPMMCAGVTVYGALKASGYTPGDLCVIQGIGGLGHMAIQFAAKLGLRVYVVTTSPSKGELAKSLGAHGFFISSPNTVDEIQALGGAKLIICSAPYSKVISDLIPAVARNGTIMLVGATTDGKIQIDNVLFNMSRVTLKGWSCGVAKDAEECLNFAALTGVRSVVETYSLEEFSKAYGIVKTGNPKFRNVITFPE</sequence>
<dbReference type="SMART" id="SM00829">
    <property type="entry name" value="PKS_ER"/>
    <property type="match status" value="1"/>
</dbReference>
<evidence type="ECO:0000256" key="3">
    <source>
        <dbReference type="ARBA" id="ARBA00022723"/>
    </source>
</evidence>
<dbReference type="InterPro" id="IPR036291">
    <property type="entry name" value="NAD(P)-bd_dom_sf"/>
</dbReference>
<dbReference type="OrthoDB" id="1560166at2759"/>
<evidence type="ECO:0000313" key="9">
    <source>
        <dbReference type="Proteomes" id="UP000027195"/>
    </source>
</evidence>
<evidence type="ECO:0000256" key="4">
    <source>
        <dbReference type="ARBA" id="ARBA00022833"/>
    </source>
</evidence>
<dbReference type="InterPro" id="IPR020843">
    <property type="entry name" value="ER"/>
</dbReference>
<dbReference type="Proteomes" id="UP000027195">
    <property type="component" value="Unassembled WGS sequence"/>
</dbReference>
<dbReference type="HOGENOM" id="CLU_026673_20_1_1"/>
<dbReference type="GO" id="GO:0004022">
    <property type="term" value="F:alcohol dehydrogenase (NAD+) activity"/>
    <property type="evidence" value="ECO:0007669"/>
    <property type="project" value="TreeGrafter"/>
</dbReference>
<keyword evidence="3 6" id="KW-0479">Metal-binding</keyword>
<dbReference type="GO" id="GO:0008270">
    <property type="term" value="F:zinc ion binding"/>
    <property type="evidence" value="ECO:0007669"/>
    <property type="project" value="InterPro"/>
</dbReference>
<dbReference type="InterPro" id="IPR013149">
    <property type="entry name" value="ADH-like_C"/>
</dbReference>
<dbReference type="PANTHER" id="PTHR42940">
    <property type="entry name" value="ALCOHOL DEHYDROGENASE 1-RELATED"/>
    <property type="match status" value="1"/>
</dbReference>
<dbReference type="SUPFAM" id="SSF50129">
    <property type="entry name" value="GroES-like"/>
    <property type="match status" value="1"/>
</dbReference>
<dbReference type="InterPro" id="IPR011032">
    <property type="entry name" value="GroES-like_sf"/>
</dbReference>
<accession>A0A067LXP7</accession>
<evidence type="ECO:0000256" key="2">
    <source>
        <dbReference type="ARBA" id="ARBA00008072"/>
    </source>
</evidence>
<dbReference type="GO" id="GO:0005737">
    <property type="term" value="C:cytoplasm"/>
    <property type="evidence" value="ECO:0007669"/>
    <property type="project" value="TreeGrafter"/>
</dbReference>
<proteinExistence type="inferred from homology"/>
<evidence type="ECO:0000313" key="8">
    <source>
        <dbReference type="EMBL" id="KDQ08163.1"/>
    </source>
</evidence>
<keyword evidence="4 6" id="KW-0862">Zinc</keyword>
<dbReference type="PANTHER" id="PTHR42940:SF7">
    <property type="entry name" value="ALCOHOL DEHYDROGENASE-LIKE N-TERMINAL DOMAIN-CONTAINING PROTEIN"/>
    <property type="match status" value="1"/>
</dbReference>
<evidence type="ECO:0000256" key="6">
    <source>
        <dbReference type="RuleBase" id="RU361277"/>
    </source>
</evidence>
<comment type="cofactor">
    <cofactor evidence="1 6">
        <name>Zn(2+)</name>
        <dbReference type="ChEBI" id="CHEBI:29105"/>
    </cofactor>
</comment>
<reference evidence="9" key="1">
    <citation type="journal article" date="2014" name="Proc. Natl. Acad. Sci. U.S.A.">
        <title>Extensive sampling of basidiomycete genomes demonstrates inadequacy of the white-rot/brown-rot paradigm for wood decay fungi.</title>
        <authorList>
            <person name="Riley R."/>
            <person name="Salamov A.A."/>
            <person name="Brown D.W."/>
            <person name="Nagy L.G."/>
            <person name="Floudas D."/>
            <person name="Held B.W."/>
            <person name="Levasseur A."/>
            <person name="Lombard V."/>
            <person name="Morin E."/>
            <person name="Otillar R."/>
            <person name="Lindquist E.A."/>
            <person name="Sun H."/>
            <person name="LaButti K.M."/>
            <person name="Schmutz J."/>
            <person name="Jabbour D."/>
            <person name="Luo H."/>
            <person name="Baker S.E."/>
            <person name="Pisabarro A.G."/>
            <person name="Walton J.D."/>
            <person name="Blanchette R.A."/>
            <person name="Henrissat B."/>
            <person name="Martin F."/>
            <person name="Cullen D."/>
            <person name="Hibbett D.S."/>
            <person name="Grigoriev I.V."/>
        </authorList>
    </citation>
    <scope>NUCLEOTIDE SEQUENCE [LARGE SCALE GENOMIC DNA]</scope>
    <source>
        <strain evidence="9">FD-172 SS1</strain>
    </source>
</reference>
<dbReference type="EMBL" id="KL198094">
    <property type="protein sequence ID" value="KDQ08163.1"/>
    <property type="molecule type" value="Genomic_DNA"/>
</dbReference>
<evidence type="ECO:0000256" key="5">
    <source>
        <dbReference type="ARBA" id="ARBA00023002"/>
    </source>
</evidence>
<comment type="similarity">
    <text evidence="2 6">Belongs to the zinc-containing alcohol dehydrogenase family.</text>
</comment>
<dbReference type="Pfam" id="PF00107">
    <property type="entry name" value="ADH_zinc_N"/>
    <property type="match status" value="1"/>
</dbReference>
<organism evidence="8 9">
    <name type="scientific">Botryobasidium botryosum (strain FD-172 SS1)</name>
    <dbReference type="NCBI Taxonomy" id="930990"/>
    <lineage>
        <taxon>Eukaryota</taxon>
        <taxon>Fungi</taxon>
        <taxon>Dikarya</taxon>
        <taxon>Basidiomycota</taxon>
        <taxon>Agaricomycotina</taxon>
        <taxon>Agaricomycetes</taxon>
        <taxon>Cantharellales</taxon>
        <taxon>Botryobasidiaceae</taxon>
        <taxon>Botryobasidium</taxon>
    </lineage>
</organism>
<dbReference type="Pfam" id="PF08240">
    <property type="entry name" value="ADH_N"/>
    <property type="match status" value="1"/>
</dbReference>
<dbReference type="InterPro" id="IPR002328">
    <property type="entry name" value="ADH_Zn_CS"/>
</dbReference>
<dbReference type="AlphaFoldDB" id="A0A067LXP7"/>
<keyword evidence="9" id="KW-1185">Reference proteome</keyword>
<dbReference type="Gene3D" id="3.40.50.720">
    <property type="entry name" value="NAD(P)-binding Rossmann-like Domain"/>
    <property type="match status" value="1"/>
</dbReference>
<dbReference type="InterPro" id="IPR013154">
    <property type="entry name" value="ADH-like_N"/>
</dbReference>
<dbReference type="STRING" id="930990.A0A067LXP7"/>
<protein>
    <recommendedName>
        <fullName evidence="7">Enoyl reductase (ER) domain-containing protein</fullName>
    </recommendedName>
</protein>